<protein>
    <recommendedName>
        <fullName evidence="4">BIG2 domain-containing protein</fullName>
    </recommendedName>
</protein>
<evidence type="ECO:0000313" key="3">
    <source>
        <dbReference type="Proteomes" id="UP000272193"/>
    </source>
</evidence>
<evidence type="ECO:0000313" key="2">
    <source>
        <dbReference type="EMBL" id="RPE67546.1"/>
    </source>
</evidence>
<keyword evidence="1" id="KW-0732">Signal</keyword>
<dbReference type="EMBL" id="RKQL01000003">
    <property type="protein sequence ID" value="RPE67546.1"/>
    <property type="molecule type" value="Genomic_DNA"/>
</dbReference>
<dbReference type="AlphaFoldDB" id="A0A3N4U9Z0"/>
<dbReference type="PROSITE" id="PS51257">
    <property type="entry name" value="PROKAR_LIPOPROTEIN"/>
    <property type="match status" value="1"/>
</dbReference>
<evidence type="ECO:0000256" key="1">
    <source>
        <dbReference type="SAM" id="SignalP"/>
    </source>
</evidence>
<gene>
    <name evidence="2" type="ORF">EDC62_1425</name>
</gene>
<organism evidence="2 3">
    <name type="scientific">Tibeticola sediminis</name>
    <dbReference type="NCBI Taxonomy" id="1917811"/>
    <lineage>
        <taxon>Bacteria</taxon>
        <taxon>Pseudomonadati</taxon>
        <taxon>Pseudomonadota</taxon>
        <taxon>Betaproteobacteria</taxon>
        <taxon>Burkholderiales</taxon>
        <taxon>Comamonadaceae</taxon>
        <taxon>Tibeticola</taxon>
    </lineage>
</organism>
<evidence type="ECO:0008006" key="4">
    <source>
        <dbReference type="Google" id="ProtNLM"/>
    </source>
</evidence>
<sequence>MRLMHWMVALLAAVLVSACGGGGGSSGSDPKTPTVQTTAPATLSMPLGVVQSYSVFGGVAPYSVSSSDVRVLNASVSDQTLILNSVGQGNATVTIRDRNGGSAAVAITVGDPLTLSLSSVQTYVGDRVKVLISGGTPPYRVSTLEIALKGTIVGNELTLEMLSVGGPFDVVVLDARNQQVKMTVEKILAGSPQFNLVPASLSIPETSTESFTLQALGGVAPLTARSLRPDLLAVSVSGNIVTVQTGTQGNRCVSANTPVDIEVNDARGGYAKATITIINDPNVCGLSVSSSSVTVPVGGSVKVLLKGVSPTGTVATTSSSNTVATASYAAGFVTITGVAVGSATISVTDSGPPPQLATIAVTVVP</sequence>
<feature type="chain" id="PRO_5018009474" description="BIG2 domain-containing protein" evidence="1">
    <location>
        <begin position="19"/>
        <end position="365"/>
    </location>
</feature>
<proteinExistence type="predicted"/>
<reference evidence="2 3" key="1">
    <citation type="submission" date="2018-11" db="EMBL/GenBank/DDBJ databases">
        <title>Genomic Encyclopedia of Type Strains, Phase IV (KMG-IV): sequencing the most valuable type-strain genomes for metagenomic binning, comparative biology and taxonomic classification.</title>
        <authorList>
            <person name="Goeker M."/>
        </authorList>
    </citation>
    <scope>NUCLEOTIDE SEQUENCE [LARGE SCALE GENOMIC DNA]</scope>
    <source>
        <strain evidence="2 3">DSM 101684</strain>
    </source>
</reference>
<dbReference type="OrthoDB" id="8807767at2"/>
<dbReference type="RefSeq" id="WP_124222125.1">
    <property type="nucleotide sequence ID" value="NZ_RKQL01000003.1"/>
</dbReference>
<comment type="caution">
    <text evidence="2">The sequence shown here is derived from an EMBL/GenBank/DDBJ whole genome shotgun (WGS) entry which is preliminary data.</text>
</comment>
<dbReference type="Proteomes" id="UP000272193">
    <property type="component" value="Unassembled WGS sequence"/>
</dbReference>
<name>A0A3N4U9Z0_9BURK</name>
<feature type="signal peptide" evidence="1">
    <location>
        <begin position="1"/>
        <end position="18"/>
    </location>
</feature>
<keyword evidence="3" id="KW-1185">Reference proteome</keyword>
<accession>A0A3N4U9Z0</accession>